<protein>
    <submittedName>
        <fullName evidence="3">Cupin domain-containing protein</fullName>
    </submittedName>
</protein>
<evidence type="ECO:0000259" key="2">
    <source>
        <dbReference type="Pfam" id="PF07883"/>
    </source>
</evidence>
<dbReference type="InterPro" id="IPR013096">
    <property type="entry name" value="Cupin_2"/>
</dbReference>
<accession>A0A6N1VGZ7</accession>
<keyword evidence="1" id="KW-0479">Metal-binding</keyword>
<evidence type="ECO:0000313" key="4">
    <source>
        <dbReference type="Proteomes" id="UP000509367"/>
    </source>
</evidence>
<organism evidence="3 4">
    <name type="scientific">Oricola thermophila</name>
    <dbReference type="NCBI Taxonomy" id="2742145"/>
    <lineage>
        <taxon>Bacteria</taxon>
        <taxon>Pseudomonadati</taxon>
        <taxon>Pseudomonadota</taxon>
        <taxon>Alphaproteobacteria</taxon>
        <taxon>Hyphomicrobiales</taxon>
        <taxon>Ahrensiaceae</taxon>
        <taxon>Oricola</taxon>
    </lineage>
</organism>
<dbReference type="PANTHER" id="PTHR35848:SF6">
    <property type="entry name" value="CUPIN TYPE-2 DOMAIN-CONTAINING PROTEIN"/>
    <property type="match status" value="1"/>
</dbReference>
<feature type="domain" description="Cupin type-2" evidence="2">
    <location>
        <begin position="47"/>
        <end position="118"/>
    </location>
</feature>
<dbReference type="InterPro" id="IPR014710">
    <property type="entry name" value="RmlC-like_jellyroll"/>
</dbReference>
<reference evidence="3 4" key="1">
    <citation type="submission" date="2020-06" db="EMBL/GenBank/DDBJ databases">
        <title>Oricola thermophila sp. nov. isolated from a tidal sediments.</title>
        <authorList>
            <person name="Kwon K.K."/>
            <person name="Yang S.-H."/>
            <person name="Park M.-J."/>
        </authorList>
    </citation>
    <scope>NUCLEOTIDE SEQUENCE [LARGE SCALE GENOMIC DNA]</scope>
    <source>
        <strain evidence="3 4">MEBiC13590</strain>
    </source>
</reference>
<dbReference type="RefSeq" id="WP_175276171.1">
    <property type="nucleotide sequence ID" value="NZ_CP054836.1"/>
</dbReference>
<dbReference type="InterPro" id="IPR051610">
    <property type="entry name" value="GPI/OXD"/>
</dbReference>
<dbReference type="Gene3D" id="2.60.120.10">
    <property type="entry name" value="Jelly Rolls"/>
    <property type="match status" value="1"/>
</dbReference>
<dbReference type="EMBL" id="CP054836">
    <property type="protein sequence ID" value="QKV18277.1"/>
    <property type="molecule type" value="Genomic_DNA"/>
</dbReference>
<name>A0A6N1VGZ7_9HYPH</name>
<dbReference type="InterPro" id="IPR011051">
    <property type="entry name" value="RmlC_Cupin_sf"/>
</dbReference>
<evidence type="ECO:0000313" key="3">
    <source>
        <dbReference type="EMBL" id="QKV18277.1"/>
    </source>
</evidence>
<dbReference type="KEGG" id="orm:HTY61_07310"/>
<dbReference type="PANTHER" id="PTHR35848">
    <property type="entry name" value="OXALATE-BINDING PROTEIN"/>
    <property type="match status" value="1"/>
</dbReference>
<proteinExistence type="predicted"/>
<dbReference type="GO" id="GO:0046872">
    <property type="term" value="F:metal ion binding"/>
    <property type="evidence" value="ECO:0007669"/>
    <property type="project" value="UniProtKB-KW"/>
</dbReference>
<sequence length="168" mass="18179">MTTHEETSPLVRLSDLAMTRQTHADRFDACFASIAAPKGARYLGARLTEVPPGKSAWPFHCHHANDEIFIILEGSGTLRHGETEWSVSAGDVVVCPAGGPETAHQLKAGDTALRYIAISSMREPDVAEYPDSSKVAVFAGSAPGGNRAERRLAATWRKTDSVDYWLGE</sequence>
<dbReference type="Proteomes" id="UP000509367">
    <property type="component" value="Chromosome"/>
</dbReference>
<evidence type="ECO:0000256" key="1">
    <source>
        <dbReference type="ARBA" id="ARBA00022723"/>
    </source>
</evidence>
<keyword evidence="4" id="KW-1185">Reference proteome</keyword>
<dbReference type="Pfam" id="PF07883">
    <property type="entry name" value="Cupin_2"/>
    <property type="match status" value="1"/>
</dbReference>
<dbReference type="AlphaFoldDB" id="A0A6N1VGZ7"/>
<gene>
    <name evidence="3" type="ORF">HTY61_07310</name>
</gene>
<dbReference type="SUPFAM" id="SSF51182">
    <property type="entry name" value="RmlC-like cupins"/>
    <property type="match status" value="1"/>
</dbReference>